<reference evidence="2" key="1">
    <citation type="submission" date="2015-07" db="EMBL/GenBank/DDBJ databases">
        <title>Transcriptome Assembly of Anthurium amnicola.</title>
        <authorList>
            <person name="Suzuki J."/>
        </authorList>
    </citation>
    <scope>NUCLEOTIDE SEQUENCE</scope>
</reference>
<dbReference type="EMBL" id="GDJX01000238">
    <property type="protein sequence ID" value="JAT67698.1"/>
    <property type="molecule type" value="Transcribed_RNA"/>
</dbReference>
<dbReference type="InterPro" id="IPR029005">
    <property type="entry name" value="LIM-bd/SEUSS"/>
</dbReference>
<organism evidence="2">
    <name type="scientific">Anthurium amnicola</name>
    <dbReference type="NCBI Taxonomy" id="1678845"/>
    <lineage>
        <taxon>Eukaryota</taxon>
        <taxon>Viridiplantae</taxon>
        <taxon>Streptophyta</taxon>
        <taxon>Embryophyta</taxon>
        <taxon>Tracheophyta</taxon>
        <taxon>Spermatophyta</taxon>
        <taxon>Magnoliopsida</taxon>
        <taxon>Liliopsida</taxon>
        <taxon>Araceae</taxon>
        <taxon>Pothoideae</taxon>
        <taxon>Potheae</taxon>
        <taxon>Anthurium</taxon>
    </lineage>
</organism>
<evidence type="ECO:0000256" key="1">
    <source>
        <dbReference type="SAM" id="MobiDB-lite"/>
    </source>
</evidence>
<dbReference type="Pfam" id="PF01803">
    <property type="entry name" value="LIM_bind"/>
    <property type="match status" value="2"/>
</dbReference>
<gene>
    <name evidence="2" type="primary">SPBC30B4.03c_0</name>
    <name evidence="2" type="ORF">g.22269</name>
</gene>
<feature type="compositionally biased region" description="Polar residues" evidence="1">
    <location>
        <begin position="393"/>
        <end position="403"/>
    </location>
</feature>
<feature type="compositionally biased region" description="Low complexity" evidence="1">
    <location>
        <begin position="381"/>
        <end position="392"/>
    </location>
</feature>
<accession>A0A1D1ZLC1</accession>
<protein>
    <submittedName>
        <fullName evidence="2">Uncharacterized protein C30B4.03c</fullName>
    </submittedName>
</protein>
<sequence length="435" mass="48361">MAANYNPAAFMPGGAIRVPSGYPAFPPRFTVRPQQFTMTQNGIGVPRNINANSYVPNMIAMNNAMNNMVNNPRIANQMQLRMQAPYKQNSGIGKLLAFVEYLGGDVMLNNLNLKDIQYWKNLTYHFFSEDVTMKYMLFDDVNSRSRRFEFTYQVIPRFYQTFFESGVVKIQLVLGIPSERPINTPNGVQSQVDCPSSSIEYHFANGIQVAAPGRLTVTFNNTLKMTSFDFMTLKFTEFVPRNLIQGFTPDMVVVNEFGIPHKTMRCLEIAEGVDYLQEVIALTIKDSQTGPLQALGVVKLQNMSQTPTISDNPNSNQRIQNPQAQLNVKDIKNEPSNYNGAPPTPNANDLQTSAPTPAATPTPAPTPTPTPSLTPSPLVPPNVNNINNINSPRQNFSPAMSEQTLKRSNDGAHGTRQQKRRLSSHKTTSSPRKNA</sequence>
<proteinExistence type="predicted"/>
<feature type="compositionally biased region" description="Pro residues" evidence="1">
    <location>
        <begin position="358"/>
        <end position="380"/>
    </location>
</feature>
<dbReference type="PANTHER" id="PTHR10378">
    <property type="entry name" value="LIM DOMAIN-BINDING PROTEIN"/>
    <property type="match status" value="1"/>
</dbReference>
<name>A0A1D1ZLC1_9ARAE</name>
<feature type="region of interest" description="Disordered" evidence="1">
    <location>
        <begin position="332"/>
        <end position="435"/>
    </location>
</feature>
<feature type="compositionally biased region" description="Polar residues" evidence="1">
    <location>
        <begin position="425"/>
        <end position="435"/>
    </location>
</feature>
<evidence type="ECO:0000313" key="2">
    <source>
        <dbReference type="EMBL" id="JAT67698.1"/>
    </source>
</evidence>
<dbReference type="AlphaFoldDB" id="A0A1D1ZLC1"/>